<dbReference type="Proteomes" id="UP000598032">
    <property type="component" value="Unassembled WGS sequence"/>
</dbReference>
<comment type="caution">
    <text evidence="8">The sequence shown here is derived from an EMBL/GenBank/DDBJ whole genome shotgun (WGS) entry which is preliminary data.</text>
</comment>
<evidence type="ECO:0000256" key="4">
    <source>
        <dbReference type="SAM" id="MobiDB-lite"/>
    </source>
</evidence>
<keyword evidence="2 3" id="KW-0786">Thiamine pyrophosphate</keyword>
<comment type="similarity">
    <text evidence="1 3">Belongs to the TPP enzyme family.</text>
</comment>
<dbReference type="Pfam" id="PF02775">
    <property type="entry name" value="TPP_enzyme_C"/>
    <property type="match status" value="1"/>
</dbReference>
<dbReference type="CDD" id="cd07039">
    <property type="entry name" value="TPP_PYR_POX"/>
    <property type="match status" value="1"/>
</dbReference>
<evidence type="ECO:0000313" key="8">
    <source>
        <dbReference type="EMBL" id="CAD6515641.1"/>
    </source>
</evidence>
<evidence type="ECO:0000256" key="2">
    <source>
        <dbReference type="ARBA" id="ARBA00023052"/>
    </source>
</evidence>
<evidence type="ECO:0000256" key="1">
    <source>
        <dbReference type="ARBA" id="ARBA00007812"/>
    </source>
</evidence>
<dbReference type="PANTHER" id="PTHR42981">
    <property type="entry name" value="PYRUVATE DEHYDROGENASE [UBIQUINONE]"/>
    <property type="match status" value="1"/>
</dbReference>
<evidence type="ECO:0000259" key="6">
    <source>
        <dbReference type="Pfam" id="PF02775"/>
    </source>
</evidence>
<dbReference type="Gene3D" id="3.40.50.1220">
    <property type="entry name" value="TPP-binding domain"/>
    <property type="match status" value="1"/>
</dbReference>
<dbReference type="Pfam" id="PF00205">
    <property type="entry name" value="TPP_enzyme_M"/>
    <property type="match status" value="1"/>
</dbReference>
<protein>
    <submittedName>
        <fullName evidence="8">Thiamine pyrophosphate-containing protein YdaP</fullName>
    </submittedName>
</protein>
<dbReference type="InterPro" id="IPR006311">
    <property type="entry name" value="TAT_signal"/>
</dbReference>
<reference evidence="8 9" key="1">
    <citation type="submission" date="2020-10" db="EMBL/GenBank/DDBJ databases">
        <authorList>
            <person name="Peeters C."/>
        </authorList>
    </citation>
    <scope>NUCLEOTIDE SEQUENCE [LARGE SCALE GENOMIC DNA]</scope>
    <source>
        <strain evidence="8 9">LMG 28140</strain>
    </source>
</reference>
<gene>
    <name evidence="8" type="primary">ydaP_1</name>
    <name evidence="8" type="ORF">LMG28140_00629</name>
</gene>
<evidence type="ECO:0000259" key="7">
    <source>
        <dbReference type="Pfam" id="PF02776"/>
    </source>
</evidence>
<dbReference type="EMBL" id="CAJHCP010000002">
    <property type="protein sequence ID" value="CAD6515641.1"/>
    <property type="molecule type" value="Genomic_DNA"/>
</dbReference>
<dbReference type="PANTHER" id="PTHR42981:SF2">
    <property type="entry name" value="PYRUVATE DEHYDROGENASE [UBIQUINONE]"/>
    <property type="match status" value="1"/>
</dbReference>
<dbReference type="InterPro" id="IPR029061">
    <property type="entry name" value="THDP-binding"/>
</dbReference>
<dbReference type="SUPFAM" id="SSF52467">
    <property type="entry name" value="DHS-like NAD/FAD-binding domain"/>
    <property type="match status" value="1"/>
</dbReference>
<evidence type="ECO:0000313" key="9">
    <source>
        <dbReference type="Proteomes" id="UP000598032"/>
    </source>
</evidence>
<evidence type="ECO:0000259" key="5">
    <source>
        <dbReference type="Pfam" id="PF00205"/>
    </source>
</evidence>
<keyword evidence="9" id="KW-1185">Reference proteome</keyword>
<dbReference type="Gene3D" id="3.40.50.970">
    <property type="match status" value="2"/>
</dbReference>
<accession>A0ABN7HFK4</accession>
<dbReference type="InterPro" id="IPR047210">
    <property type="entry name" value="TPP_PYR_POXB-like"/>
</dbReference>
<dbReference type="InterPro" id="IPR011766">
    <property type="entry name" value="TPP_enzyme_TPP-bd"/>
</dbReference>
<dbReference type="InterPro" id="IPR047211">
    <property type="entry name" value="POXB-like"/>
</dbReference>
<feature type="domain" description="Thiamine pyrophosphate enzyme N-terminal TPP-binding" evidence="7">
    <location>
        <begin position="87"/>
        <end position="202"/>
    </location>
</feature>
<organism evidence="8 9">
    <name type="scientific">Paraburkholderia metrosideri</name>
    <dbReference type="NCBI Taxonomy" id="580937"/>
    <lineage>
        <taxon>Bacteria</taxon>
        <taxon>Pseudomonadati</taxon>
        <taxon>Pseudomonadota</taxon>
        <taxon>Betaproteobacteria</taxon>
        <taxon>Burkholderiales</taxon>
        <taxon>Burkholderiaceae</taxon>
        <taxon>Paraburkholderia</taxon>
    </lineage>
</organism>
<dbReference type="InterPro" id="IPR000399">
    <property type="entry name" value="TPP-bd_CS"/>
</dbReference>
<feature type="region of interest" description="Disordered" evidence="4">
    <location>
        <begin position="61"/>
        <end position="85"/>
    </location>
</feature>
<dbReference type="SUPFAM" id="SSF52518">
    <property type="entry name" value="Thiamin diphosphate-binding fold (THDP-binding)"/>
    <property type="match status" value="2"/>
</dbReference>
<dbReference type="PROSITE" id="PS00187">
    <property type="entry name" value="TPP_ENZYMES"/>
    <property type="match status" value="1"/>
</dbReference>
<name>A0ABN7HFK4_9BURK</name>
<feature type="domain" description="Thiamine pyrophosphate enzyme central" evidence="5">
    <location>
        <begin position="282"/>
        <end position="411"/>
    </location>
</feature>
<evidence type="ECO:0000256" key="3">
    <source>
        <dbReference type="RuleBase" id="RU362132"/>
    </source>
</evidence>
<dbReference type="PROSITE" id="PS51318">
    <property type="entry name" value="TAT"/>
    <property type="match status" value="1"/>
</dbReference>
<dbReference type="RefSeq" id="WP_201640863.1">
    <property type="nucleotide sequence ID" value="NZ_CAJHCP010000002.1"/>
</dbReference>
<feature type="region of interest" description="Disordered" evidence="4">
    <location>
        <begin position="1"/>
        <end position="39"/>
    </location>
</feature>
<dbReference type="Pfam" id="PF02776">
    <property type="entry name" value="TPP_enzyme_N"/>
    <property type="match status" value="1"/>
</dbReference>
<proteinExistence type="inferred from homology"/>
<feature type="compositionally biased region" description="Pro residues" evidence="4">
    <location>
        <begin position="1"/>
        <end position="10"/>
    </location>
</feature>
<dbReference type="InterPro" id="IPR029035">
    <property type="entry name" value="DHS-like_NAD/FAD-binding_dom"/>
</dbReference>
<feature type="compositionally biased region" description="Basic and acidic residues" evidence="4">
    <location>
        <begin position="17"/>
        <end position="39"/>
    </location>
</feature>
<feature type="domain" description="Thiamine pyrophosphate enzyme TPP-binding" evidence="6">
    <location>
        <begin position="470"/>
        <end position="616"/>
    </location>
</feature>
<dbReference type="InterPro" id="IPR012000">
    <property type="entry name" value="Thiamin_PyroP_enz_cen_dom"/>
</dbReference>
<dbReference type="InterPro" id="IPR012001">
    <property type="entry name" value="Thiamin_PyroP_enz_TPP-bd_dom"/>
</dbReference>
<sequence length="632" mass="66517">MTSIPDPGPPSDSAEATADRGRVRRGDSLDDAPSSERRRTMLKAAVAGGAGLLATRTTAVRAAATSSGQPVSSAPQPPFSPEDNASTAEVIVQTLLAWDVDHVFGIVGDGINPMIEALRQHRDKIRFVGVRHEEAAAFMASGWAKATGRLGVCIATTGPGAVHLMNGLYDAHFDGAPVLAITGLTFHDLLGTRFQQGVDTTALMQDVALYNTVVTGPRHALIVTDIACRSALGARGVAHLTISKDVQAMRLADDKASMENHGLRTSTAWRQPASAPSDAQLRAAADVINAGSRVAILAGQGALGATEELEQIASRLNAPVAKALLGRAVLPDDSPFSTGGIGHLGTVPSEEAMHRCDTVLIFGSTMPWVDSYPKPGTARGVQIDVKAERIGLRYPVEVGLVGDTKETLRALLPLLHQKDDAFLHDIQAQVTQWNTLLDRVASSERTPIRPQRVIRAVSDALAPDAIVCLDCGANTHFAARFLTLRREQQLIATGMLATMAPGLPFAIAAQLANPRRQVVAIVGDGGLAMLMAELSTAVMNRLPIKVIVMRNDMLAEVVFEQKELGNPPYGCELGGIDFAQVAAACGAAGSNCKDPHLLRAALAATLGSPGTALLEVHVDPAEPITTPEKLKA</sequence>